<evidence type="ECO:0008006" key="4">
    <source>
        <dbReference type="Google" id="ProtNLM"/>
    </source>
</evidence>
<reference evidence="2 3" key="1">
    <citation type="submission" date="2023-08" db="EMBL/GenBank/DDBJ databases">
        <title>Complete genome sequence of Geobacillus thermodenitrificans K1041, a genetically tractable strain representative of the genus Geobacillus.</title>
        <authorList>
            <person name="Kani S."/>
            <person name="Suzuki H."/>
        </authorList>
    </citation>
    <scope>NUCLEOTIDE SEQUENCE [LARGE SCALE GENOMIC DNA]</scope>
    <source>
        <strain evidence="2 3">K1041</strain>
    </source>
</reference>
<feature type="transmembrane region" description="Helical" evidence="1">
    <location>
        <begin position="6"/>
        <end position="27"/>
    </location>
</feature>
<keyword evidence="3" id="KW-1185">Reference proteome</keyword>
<dbReference type="EMBL" id="CP133461">
    <property type="protein sequence ID" value="WMV76617.1"/>
    <property type="molecule type" value="Genomic_DNA"/>
</dbReference>
<name>A0ABY9QF27_GEOTD</name>
<keyword evidence="1" id="KW-0472">Membrane</keyword>
<protein>
    <recommendedName>
        <fullName evidence="4">Alkaliphily related protein</fullName>
    </recommendedName>
</protein>
<accession>A0ABY9QF27</accession>
<evidence type="ECO:0000313" key="3">
    <source>
        <dbReference type="Proteomes" id="UP001297580"/>
    </source>
</evidence>
<proteinExistence type="predicted"/>
<evidence type="ECO:0000313" key="2">
    <source>
        <dbReference type="EMBL" id="WMV76617.1"/>
    </source>
</evidence>
<evidence type="ECO:0000256" key="1">
    <source>
        <dbReference type="SAM" id="Phobius"/>
    </source>
</evidence>
<feature type="transmembrane region" description="Helical" evidence="1">
    <location>
        <begin position="39"/>
        <end position="58"/>
    </location>
</feature>
<gene>
    <name evidence="2" type="ORF">HSX42_01985</name>
</gene>
<dbReference type="GeneID" id="87622075"/>
<dbReference type="Proteomes" id="UP001297580">
    <property type="component" value="Chromosome"/>
</dbReference>
<sequence>MNVTNVSISSVILFLFVVSVILFVYGFVRKRKAVKWMALCFFSASIGLAVFVILLMRYM</sequence>
<dbReference type="RefSeq" id="WP_011886726.1">
    <property type="nucleotide sequence ID" value="NZ_CP017690.1"/>
</dbReference>
<keyword evidence="1" id="KW-1133">Transmembrane helix</keyword>
<keyword evidence="1" id="KW-0812">Transmembrane</keyword>
<organism evidence="2 3">
    <name type="scientific">Geobacillus thermodenitrificans</name>
    <dbReference type="NCBI Taxonomy" id="33940"/>
    <lineage>
        <taxon>Bacteria</taxon>
        <taxon>Bacillati</taxon>
        <taxon>Bacillota</taxon>
        <taxon>Bacilli</taxon>
        <taxon>Bacillales</taxon>
        <taxon>Anoxybacillaceae</taxon>
        <taxon>Geobacillus</taxon>
    </lineage>
</organism>